<dbReference type="AlphaFoldDB" id="X1E3C8"/>
<dbReference type="Gene3D" id="1.20.58.1480">
    <property type="match status" value="1"/>
</dbReference>
<dbReference type="SMART" id="SM00464">
    <property type="entry name" value="LON"/>
    <property type="match status" value="1"/>
</dbReference>
<evidence type="ECO:0000259" key="1">
    <source>
        <dbReference type="PROSITE" id="PS51787"/>
    </source>
</evidence>
<dbReference type="SUPFAM" id="SSF88697">
    <property type="entry name" value="PUA domain-like"/>
    <property type="match status" value="1"/>
</dbReference>
<dbReference type="EMBL" id="BART01032506">
    <property type="protein sequence ID" value="GAH11684.1"/>
    <property type="molecule type" value="Genomic_DNA"/>
</dbReference>
<comment type="caution">
    <text evidence="2">The sequence shown here is derived from an EMBL/GenBank/DDBJ whole genome shotgun (WGS) entry which is preliminary data.</text>
</comment>
<feature type="non-terminal residue" evidence="2">
    <location>
        <position position="206"/>
    </location>
</feature>
<dbReference type="InterPro" id="IPR015947">
    <property type="entry name" value="PUA-like_sf"/>
</dbReference>
<name>X1E3C8_9ZZZZ</name>
<organism evidence="2">
    <name type="scientific">marine sediment metagenome</name>
    <dbReference type="NCBI Taxonomy" id="412755"/>
    <lineage>
        <taxon>unclassified sequences</taxon>
        <taxon>metagenomes</taxon>
        <taxon>ecological metagenomes</taxon>
    </lineage>
</organism>
<sequence>MRNSDWFLRDEEDEFGETLHRRTEELYSVQDTLADEGEFIECPAIALRDVVIFPRMVSPIFVGREGSLLAIEETQLEDQTMIALLQNDPDQDNPGPEDFYPIGVEIAVGRLLSMPDGSSSALVQGRRRLEIVEFTQVEPFLVVRAKRIIEPTNVNRQIDATMRTTLELFQSCVQLDRSLPEEAYLYALNIEEPGWLADMIATTIAT</sequence>
<dbReference type="InterPro" id="IPR003111">
    <property type="entry name" value="Lon_prtase_N"/>
</dbReference>
<reference evidence="2" key="1">
    <citation type="journal article" date="2014" name="Front. Microbiol.">
        <title>High frequency of phylogenetically diverse reductive dehalogenase-homologous genes in deep subseafloor sedimentary metagenomes.</title>
        <authorList>
            <person name="Kawai M."/>
            <person name="Futagami T."/>
            <person name="Toyoda A."/>
            <person name="Takaki Y."/>
            <person name="Nishi S."/>
            <person name="Hori S."/>
            <person name="Arai W."/>
            <person name="Tsubouchi T."/>
            <person name="Morono Y."/>
            <person name="Uchiyama I."/>
            <person name="Ito T."/>
            <person name="Fujiyama A."/>
            <person name="Inagaki F."/>
            <person name="Takami H."/>
        </authorList>
    </citation>
    <scope>NUCLEOTIDE SEQUENCE</scope>
    <source>
        <strain evidence="2">Expedition CK06-06</strain>
    </source>
</reference>
<dbReference type="Gene3D" id="2.30.130.40">
    <property type="entry name" value="LON domain-like"/>
    <property type="match status" value="1"/>
</dbReference>
<protein>
    <recommendedName>
        <fullName evidence="1">Lon N-terminal domain-containing protein</fullName>
    </recommendedName>
</protein>
<feature type="domain" description="Lon N-terminal" evidence="1">
    <location>
        <begin position="42"/>
        <end position="206"/>
    </location>
</feature>
<gene>
    <name evidence="2" type="ORF">S01H4_56152</name>
</gene>
<dbReference type="Pfam" id="PF02190">
    <property type="entry name" value="LON_substr_bdg"/>
    <property type="match status" value="1"/>
</dbReference>
<dbReference type="PROSITE" id="PS51787">
    <property type="entry name" value="LON_N"/>
    <property type="match status" value="1"/>
</dbReference>
<proteinExistence type="predicted"/>
<accession>X1E3C8</accession>
<evidence type="ECO:0000313" key="2">
    <source>
        <dbReference type="EMBL" id="GAH11684.1"/>
    </source>
</evidence>
<dbReference type="InterPro" id="IPR046336">
    <property type="entry name" value="Lon_prtase_N_sf"/>
</dbReference>